<evidence type="ECO:0000256" key="4">
    <source>
        <dbReference type="PROSITE-ProRule" id="PRU00354"/>
    </source>
</evidence>
<dbReference type="EMBL" id="JANBUO010000875">
    <property type="protein sequence ID" value="KAJ2801075.1"/>
    <property type="molecule type" value="Genomic_DNA"/>
</dbReference>
<comment type="similarity">
    <text evidence="1">Belongs to the spermidine/spermine synthase family.</text>
</comment>
<dbReference type="GO" id="GO:0016740">
    <property type="term" value="F:transferase activity"/>
    <property type="evidence" value="ECO:0007669"/>
    <property type="project" value="UniProtKB-UniRule"/>
</dbReference>
<dbReference type="InterPro" id="IPR029063">
    <property type="entry name" value="SAM-dependent_MTases_sf"/>
</dbReference>
<keyword evidence="6" id="KW-0812">Transmembrane</keyword>
<dbReference type="NCBIfam" id="NF037959">
    <property type="entry name" value="MFS_SpdSyn"/>
    <property type="match status" value="1"/>
</dbReference>
<protein>
    <recommendedName>
        <fullName evidence="7">PABS domain-containing protein</fullName>
    </recommendedName>
</protein>
<proteinExistence type="inferred from homology"/>
<keyword evidence="2 4" id="KW-0808">Transferase</keyword>
<dbReference type="PANTHER" id="PTHR43317">
    <property type="entry name" value="THERMOSPERMINE SYNTHASE ACAULIS5"/>
    <property type="match status" value="1"/>
</dbReference>
<keyword evidence="6" id="KW-1133">Transmembrane helix</keyword>
<feature type="region of interest" description="Disordered" evidence="5">
    <location>
        <begin position="1"/>
        <end position="37"/>
    </location>
</feature>
<organism evidence="8 9">
    <name type="scientific">Coemansia guatemalensis</name>
    <dbReference type="NCBI Taxonomy" id="2761395"/>
    <lineage>
        <taxon>Eukaryota</taxon>
        <taxon>Fungi</taxon>
        <taxon>Fungi incertae sedis</taxon>
        <taxon>Zoopagomycota</taxon>
        <taxon>Kickxellomycotina</taxon>
        <taxon>Kickxellomycetes</taxon>
        <taxon>Kickxellales</taxon>
        <taxon>Kickxellaceae</taxon>
        <taxon>Coemansia</taxon>
    </lineage>
</organism>
<evidence type="ECO:0000256" key="3">
    <source>
        <dbReference type="ARBA" id="ARBA00023115"/>
    </source>
</evidence>
<feature type="transmembrane region" description="Helical" evidence="6">
    <location>
        <begin position="84"/>
        <end position="103"/>
    </location>
</feature>
<reference evidence="8" key="1">
    <citation type="submission" date="2022-07" db="EMBL/GenBank/DDBJ databases">
        <title>Phylogenomic reconstructions and comparative analyses of Kickxellomycotina fungi.</title>
        <authorList>
            <person name="Reynolds N.K."/>
            <person name="Stajich J.E."/>
            <person name="Barry K."/>
            <person name="Grigoriev I.V."/>
            <person name="Crous P."/>
            <person name="Smith M.E."/>
        </authorList>
    </citation>
    <scope>NUCLEOTIDE SEQUENCE</scope>
    <source>
        <strain evidence="8">NRRL 1565</strain>
    </source>
</reference>
<feature type="transmembrane region" description="Helical" evidence="6">
    <location>
        <begin position="166"/>
        <end position="189"/>
    </location>
</feature>
<accession>A0A9W8HVJ8</accession>
<evidence type="ECO:0000313" key="9">
    <source>
        <dbReference type="Proteomes" id="UP001140094"/>
    </source>
</evidence>
<dbReference type="Pfam" id="PF01564">
    <property type="entry name" value="Spermine_synth"/>
    <property type="match status" value="1"/>
</dbReference>
<dbReference type="GO" id="GO:0006596">
    <property type="term" value="P:polyamine biosynthetic process"/>
    <property type="evidence" value="ECO:0007669"/>
    <property type="project" value="UniProtKB-UniRule"/>
</dbReference>
<feature type="active site" description="Proton acceptor" evidence="4">
    <location>
        <position position="495"/>
    </location>
</feature>
<evidence type="ECO:0000256" key="5">
    <source>
        <dbReference type="SAM" id="MobiDB-lite"/>
    </source>
</evidence>
<evidence type="ECO:0000256" key="2">
    <source>
        <dbReference type="ARBA" id="ARBA00022679"/>
    </source>
</evidence>
<keyword evidence="6" id="KW-0472">Membrane</keyword>
<dbReference type="CDD" id="cd02440">
    <property type="entry name" value="AdoMet_MTases"/>
    <property type="match status" value="1"/>
</dbReference>
<dbReference type="PANTHER" id="PTHR43317:SF1">
    <property type="entry name" value="THERMOSPERMINE SYNTHASE ACAULIS5"/>
    <property type="match status" value="1"/>
</dbReference>
<dbReference type="InterPro" id="IPR030374">
    <property type="entry name" value="PABS"/>
</dbReference>
<evidence type="ECO:0000256" key="6">
    <source>
        <dbReference type="SAM" id="Phobius"/>
    </source>
</evidence>
<dbReference type="Proteomes" id="UP001140094">
    <property type="component" value="Unassembled WGS sequence"/>
</dbReference>
<feature type="compositionally biased region" description="Basic residues" evidence="5">
    <location>
        <begin position="1"/>
        <end position="10"/>
    </location>
</feature>
<feature type="transmembrane region" description="Helical" evidence="6">
    <location>
        <begin position="201"/>
        <end position="220"/>
    </location>
</feature>
<keyword evidence="3 4" id="KW-0620">Polyamine biosynthesis</keyword>
<dbReference type="AlphaFoldDB" id="A0A9W8HVJ8"/>
<dbReference type="SUPFAM" id="SSF53335">
    <property type="entry name" value="S-adenosyl-L-methionine-dependent methyltransferases"/>
    <property type="match status" value="1"/>
</dbReference>
<comment type="caution">
    <text evidence="8">The sequence shown here is derived from an EMBL/GenBank/DDBJ whole genome shotgun (WGS) entry which is preliminary data.</text>
</comment>
<evidence type="ECO:0000259" key="7">
    <source>
        <dbReference type="PROSITE" id="PS51006"/>
    </source>
</evidence>
<sequence length="656" mass="72351">MATGVTKRRGAAAAAAPTDNSSPKESSTRRRSPALPRAVGPPMPVLISIFIGLMSTTILVSSLIRLGPQYLEPVYGNVLPYWGFFHGTVVSLVLGGVIGFRYWRHILATTDPAHKTKGNPLTIDTKTGRAIATAFDVAAILTALAPPRVRYMFGWSDPLGPMWGSLLTQCMLTFPVFLLSGFVATVSAARISYNPQSPMRQTAAVVTFLSAISVLIWVGQRFSSAHRGCHGLLINASYAMLSSLLIKLLTGHQENVDAATTATAEQTGDTQAKKAKTPDMQLPALRDRQLRKLRFIPSAACAIFALTTFFTDPTCTSSLSARSSADLPMFHTLYRNESITGWVTVSDETKREMRLLRSGHSLIGGHWKSTEESIFGIFYFADAVRLVKGRKSNPEDKRQKLPKVDGKRVRRLTKDLLVGDGSERALQIGLGIGVSAHSLHRQNVRVDVVEIDPAVYDAAVRFFHLPRNLNAVHLMDGRRFIDEAPAETYDYVVHDVFTGGSVPASLFSQSAVTQLRRILKPDGILAMNYVGVPNDKRTLAHVAHTLRTAFPNIRCFAETIDDMDSMVNMMFFASAKAIVFDITSDVLQAIGRSTICARMLEEMQKNELDLVSLMGYPNVRPITDDWNPLPEWQVGTAVKHWHAMRGLFPTAYWLNY</sequence>
<feature type="transmembrane region" description="Helical" evidence="6">
    <location>
        <begin position="45"/>
        <end position="64"/>
    </location>
</feature>
<evidence type="ECO:0000256" key="1">
    <source>
        <dbReference type="ARBA" id="ARBA00007867"/>
    </source>
</evidence>
<evidence type="ECO:0000313" key="8">
    <source>
        <dbReference type="EMBL" id="KAJ2801075.1"/>
    </source>
</evidence>
<feature type="domain" description="PABS" evidence="7">
    <location>
        <begin position="423"/>
        <end position="575"/>
    </location>
</feature>
<keyword evidence="9" id="KW-1185">Reference proteome</keyword>
<dbReference type="OrthoDB" id="2016285at2759"/>
<dbReference type="PROSITE" id="PS51006">
    <property type="entry name" value="PABS_2"/>
    <property type="match status" value="1"/>
</dbReference>
<name>A0A9W8HVJ8_9FUNG</name>
<dbReference type="Gene3D" id="3.40.50.150">
    <property type="entry name" value="Vaccinia Virus protein VP39"/>
    <property type="match status" value="1"/>
</dbReference>
<feature type="transmembrane region" description="Helical" evidence="6">
    <location>
        <begin position="127"/>
        <end position="146"/>
    </location>
</feature>
<gene>
    <name evidence="8" type="ORF">H4R20_003823</name>
</gene>